<feature type="domain" description="EF-hand" evidence="1">
    <location>
        <begin position="89"/>
        <end position="118"/>
    </location>
</feature>
<dbReference type="EMBL" id="BSOO01000001">
    <property type="protein sequence ID" value="GLR46384.1"/>
    <property type="molecule type" value="Genomic_DNA"/>
</dbReference>
<gene>
    <name evidence="2" type="ORF">GCM10007925_00950</name>
</gene>
<keyword evidence="3" id="KW-1185">Reference proteome</keyword>
<accession>A0ABQ5Z346</accession>
<dbReference type="InterPro" id="IPR002048">
    <property type="entry name" value="EF_hand_dom"/>
</dbReference>
<evidence type="ECO:0000259" key="1">
    <source>
        <dbReference type="PROSITE" id="PS50222"/>
    </source>
</evidence>
<proteinExistence type="predicted"/>
<dbReference type="Gene3D" id="1.10.238.10">
    <property type="entry name" value="EF-hand"/>
    <property type="match status" value="1"/>
</dbReference>
<dbReference type="InterPro" id="IPR011992">
    <property type="entry name" value="EF-hand-dom_pair"/>
</dbReference>
<dbReference type="CDD" id="cd00051">
    <property type="entry name" value="EFh"/>
    <property type="match status" value="1"/>
</dbReference>
<dbReference type="RefSeq" id="WP_029940539.1">
    <property type="nucleotide sequence ID" value="NZ_BSOO01000001.1"/>
</dbReference>
<sequence length="148" mass="15829">MTRLIAGALAAILLASGLFVFFTSRAAEPVRLASAPPVSAAAPLVAIPSPAYRAPPLASPRSREEKRFARADKDDDGRITAAELFEPRRKAFAKLDTNGNGSLSFEEWAVRTVDKFAAADQDRSGWLTPAEYAATAPKPPKRKAVCSC</sequence>
<dbReference type="PROSITE" id="PS00018">
    <property type="entry name" value="EF_HAND_1"/>
    <property type="match status" value="1"/>
</dbReference>
<dbReference type="PROSITE" id="PS50222">
    <property type="entry name" value="EF_HAND_2"/>
    <property type="match status" value="1"/>
</dbReference>
<dbReference type="Proteomes" id="UP001156703">
    <property type="component" value="Unassembled WGS sequence"/>
</dbReference>
<evidence type="ECO:0000313" key="3">
    <source>
        <dbReference type="Proteomes" id="UP001156703"/>
    </source>
</evidence>
<dbReference type="SUPFAM" id="SSF47473">
    <property type="entry name" value="EF-hand"/>
    <property type="match status" value="1"/>
</dbReference>
<protein>
    <recommendedName>
        <fullName evidence="1">EF-hand domain-containing protein</fullName>
    </recommendedName>
</protein>
<comment type="caution">
    <text evidence="2">The sequence shown here is derived from an EMBL/GenBank/DDBJ whole genome shotgun (WGS) entry which is preliminary data.</text>
</comment>
<reference evidence="3" key="1">
    <citation type="journal article" date="2019" name="Int. J. Syst. Evol. Microbiol.">
        <title>The Global Catalogue of Microorganisms (GCM) 10K type strain sequencing project: providing services to taxonomists for standard genome sequencing and annotation.</title>
        <authorList>
            <consortium name="The Broad Institute Genomics Platform"/>
            <consortium name="The Broad Institute Genome Sequencing Center for Infectious Disease"/>
            <person name="Wu L."/>
            <person name="Ma J."/>
        </authorList>
    </citation>
    <scope>NUCLEOTIDE SEQUENCE [LARGE SCALE GENOMIC DNA]</scope>
    <source>
        <strain evidence="3">NBRC 102146</strain>
    </source>
</reference>
<dbReference type="InterPro" id="IPR018247">
    <property type="entry name" value="EF_Hand_1_Ca_BS"/>
</dbReference>
<name>A0ABQ5Z346_9SPHN</name>
<organism evidence="2 3">
    <name type="scientific">Sphingomonas astaxanthinifaciens DSM 22298</name>
    <dbReference type="NCBI Taxonomy" id="1123267"/>
    <lineage>
        <taxon>Bacteria</taxon>
        <taxon>Pseudomonadati</taxon>
        <taxon>Pseudomonadota</taxon>
        <taxon>Alphaproteobacteria</taxon>
        <taxon>Sphingomonadales</taxon>
        <taxon>Sphingomonadaceae</taxon>
        <taxon>Sphingomonas</taxon>
    </lineage>
</organism>
<evidence type="ECO:0000313" key="2">
    <source>
        <dbReference type="EMBL" id="GLR46384.1"/>
    </source>
</evidence>
<dbReference type="Pfam" id="PF13202">
    <property type="entry name" value="EF-hand_5"/>
    <property type="match status" value="2"/>
</dbReference>